<proteinExistence type="predicted"/>
<feature type="non-terminal residue" evidence="1">
    <location>
        <position position="1"/>
    </location>
</feature>
<accession>A0A815VFA0</accession>
<evidence type="ECO:0000313" key="1">
    <source>
        <dbReference type="EMBL" id="CAF1529688.1"/>
    </source>
</evidence>
<gene>
    <name evidence="1" type="ORF">RFH988_LOCUS39465</name>
</gene>
<dbReference type="AlphaFoldDB" id="A0A815VFA0"/>
<protein>
    <submittedName>
        <fullName evidence="1">Uncharacterized protein</fullName>
    </submittedName>
</protein>
<sequence length="68" mass="7096">ILGGGIGFVDSDFLFGGVIGLVDGDFILGDVIGLVNGGFILSGIIGNELDSLSFIWSYYSISHSCHTK</sequence>
<dbReference type="Proteomes" id="UP000663882">
    <property type="component" value="Unassembled WGS sequence"/>
</dbReference>
<comment type="caution">
    <text evidence="1">The sequence shown here is derived from an EMBL/GenBank/DDBJ whole genome shotgun (WGS) entry which is preliminary data.</text>
</comment>
<dbReference type="EMBL" id="CAJNOO010019304">
    <property type="protein sequence ID" value="CAF1529688.1"/>
    <property type="molecule type" value="Genomic_DNA"/>
</dbReference>
<organism evidence="1 2">
    <name type="scientific">Rotaria sordida</name>
    <dbReference type="NCBI Taxonomy" id="392033"/>
    <lineage>
        <taxon>Eukaryota</taxon>
        <taxon>Metazoa</taxon>
        <taxon>Spiralia</taxon>
        <taxon>Gnathifera</taxon>
        <taxon>Rotifera</taxon>
        <taxon>Eurotatoria</taxon>
        <taxon>Bdelloidea</taxon>
        <taxon>Philodinida</taxon>
        <taxon>Philodinidae</taxon>
        <taxon>Rotaria</taxon>
    </lineage>
</organism>
<evidence type="ECO:0000313" key="2">
    <source>
        <dbReference type="Proteomes" id="UP000663882"/>
    </source>
</evidence>
<name>A0A815VFA0_9BILA</name>
<reference evidence="1" key="1">
    <citation type="submission" date="2021-02" db="EMBL/GenBank/DDBJ databases">
        <authorList>
            <person name="Nowell W R."/>
        </authorList>
    </citation>
    <scope>NUCLEOTIDE SEQUENCE</scope>
</reference>